<protein>
    <recommendedName>
        <fullName evidence="8">CARD domain-containing protein</fullName>
    </recommendedName>
</protein>
<dbReference type="GO" id="GO:0045087">
    <property type="term" value="P:innate immune response"/>
    <property type="evidence" value="ECO:0007669"/>
    <property type="project" value="UniProtKB-KW"/>
</dbReference>
<dbReference type="SUPFAM" id="SSF47986">
    <property type="entry name" value="DEATH domain"/>
    <property type="match status" value="1"/>
</dbReference>
<sequence length="478" mass="56207">MDWKDCSVIDRHYPRLQQCLEPSKLLRYLENAGVLDEDDVETIREEKRKFSRETQVATFVEILKRREHGFRHLLQALLKSKVQEFLARELLEDDVYDEEGLKKINSILSELENDIDETQSLKLRLIEEEKRHRNTRKELEQVRRSSFVFSDSSSSGLFADHDSNLSEDDDVGERVATEVEELDREGIGDEAFQNTEERLVAFNNHFEWKHEDGWKMFGSVDRLDTLSRKRNEQITYLENRQRSASLGMINVTGQSKSEFLKCGSDESLKQCEESTMSLRRHEDDESLEDKVALLEKRLQEEKRRRAVSENEVAKLQLEREGLCAELEETRDQLRQSQINLFYEDDESEQESSVHQGDPNTAPSFMADQVVTAERKTRYLTVKSELPIARCGSPELNRLQSQSERLKRTRLTSSWRSLNSQFYELDEYDDEIKVELDPSNIFDTLRRLKACTNNLYHEVLNERDELRYLKRRSTNLEST</sequence>
<keyword evidence="2" id="KW-0597">Phosphoprotein</keyword>
<dbReference type="Proteomes" id="UP001249851">
    <property type="component" value="Unassembled WGS sequence"/>
</dbReference>
<keyword evidence="5" id="KW-0391">Immunity</keyword>
<keyword evidence="4" id="KW-0832">Ubl conjugation</keyword>
<proteinExistence type="predicted"/>
<feature type="coiled-coil region" evidence="6">
    <location>
        <begin position="284"/>
        <end position="339"/>
    </location>
</feature>
<dbReference type="InterPro" id="IPR031964">
    <property type="entry name" value="CARD_dom"/>
</dbReference>
<evidence type="ECO:0000256" key="6">
    <source>
        <dbReference type="SAM" id="Coils"/>
    </source>
</evidence>
<evidence type="ECO:0000313" key="10">
    <source>
        <dbReference type="Proteomes" id="UP001249851"/>
    </source>
</evidence>
<feature type="coiled-coil region" evidence="6">
    <location>
        <begin position="101"/>
        <end position="145"/>
    </location>
</feature>
<name>A0AAD9QLL5_ACRCE</name>
<dbReference type="InterPro" id="IPR011029">
    <property type="entry name" value="DEATH-like_dom_sf"/>
</dbReference>
<evidence type="ECO:0000256" key="2">
    <source>
        <dbReference type="ARBA" id="ARBA00022553"/>
    </source>
</evidence>
<evidence type="ECO:0000256" key="4">
    <source>
        <dbReference type="ARBA" id="ARBA00022843"/>
    </source>
</evidence>
<dbReference type="AlphaFoldDB" id="A0AAD9QLL5"/>
<reference evidence="9" key="2">
    <citation type="journal article" date="2023" name="Science">
        <title>Genomic signatures of disease resistance in endangered staghorn corals.</title>
        <authorList>
            <person name="Vollmer S.V."/>
            <person name="Selwyn J.D."/>
            <person name="Despard B.A."/>
            <person name="Roesel C.L."/>
        </authorList>
    </citation>
    <scope>NUCLEOTIDE SEQUENCE</scope>
    <source>
        <strain evidence="9">K2</strain>
    </source>
</reference>
<keyword evidence="10" id="KW-1185">Reference proteome</keyword>
<feature type="compositionally biased region" description="Polar residues" evidence="7">
    <location>
        <begin position="350"/>
        <end position="362"/>
    </location>
</feature>
<dbReference type="InterPro" id="IPR001315">
    <property type="entry name" value="CARD"/>
</dbReference>
<dbReference type="EMBL" id="JARQWQ010000026">
    <property type="protein sequence ID" value="KAK2563215.1"/>
    <property type="molecule type" value="Genomic_DNA"/>
</dbReference>
<feature type="region of interest" description="Disordered" evidence="7">
    <location>
        <begin position="344"/>
        <end position="363"/>
    </location>
</feature>
<organism evidence="9 10">
    <name type="scientific">Acropora cervicornis</name>
    <name type="common">Staghorn coral</name>
    <dbReference type="NCBI Taxonomy" id="6130"/>
    <lineage>
        <taxon>Eukaryota</taxon>
        <taxon>Metazoa</taxon>
        <taxon>Cnidaria</taxon>
        <taxon>Anthozoa</taxon>
        <taxon>Hexacorallia</taxon>
        <taxon>Scleractinia</taxon>
        <taxon>Astrocoeniina</taxon>
        <taxon>Acroporidae</taxon>
        <taxon>Acropora</taxon>
    </lineage>
</organism>
<comment type="caution">
    <text evidence="9">The sequence shown here is derived from an EMBL/GenBank/DDBJ whole genome shotgun (WGS) entry which is preliminary data.</text>
</comment>
<evidence type="ECO:0000256" key="7">
    <source>
        <dbReference type="SAM" id="MobiDB-lite"/>
    </source>
</evidence>
<evidence type="ECO:0000259" key="8">
    <source>
        <dbReference type="PROSITE" id="PS50209"/>
    </source>
</evidence>
<keyword evidence="1" id="KW-1017">Isopeptide bond</keyword>
<evidence type="ECO:0000256" key="5">
    <source>
        <dbReference type="ARBA" id="ARBA00022859"/>
    </source>
</evidence>
<dbReference type="GO" id="GO:0005737">
    <property type="term" value="C:cytoplasm"/>
    <property type="evidence" value="ECO:0007669"/>
    <property type="project" value="UniProtKB-ARBA"/>
</dbReference>
<evidence type="ECO:0000256" key="1">
    <source>
        <dbReference type="ARBA" id="ARBA00022499"/>
    </source>
</evidence>
<keyword evidence="6" id="KW-0175">Coiled coil</keyword>
<accession>A0AAD9QLL5</accession>
<evidence type="ECO:0000313" key="9">
    <source>
        <dbReference type="EMBL" id="KAK2563215.1"/>
    </source>
</evidence>
<dbReference type="Pfam" id="PF16739">
    <property type="entry name" value="CARD_2"/>
    <property type="match status" value="1"/>
</dbReference>
<reference evidence="9" key="1">
    <citation type="journal article" date="2023" name="G3 (Bethesda)">
        <title>Whole genome assembly and annotation of the endangered Caribbean coral Acropora cervicornis.</title>
        <authorList>
            <person name="Selwyn J.D."/>
            <person name="Vollmer S.V."/>
        </authorList>
    </citation>
    <scope>NUCLEOTIDE SEQUENCE</scope>
    <source>
        <strain evidence="9">K2</strain>
    </source>
</reference>
<feature type="domain" description="CARD" evidence="8">
    <location>
        <begin position="1"/>
        <end position="93"/>
    </location>
</feature>
<dbReference type="CDD" id="cd01671">
    <property type="entry name" value="CARD"/>
    <property type="match status" value="1"/>
</dbReference>
<dbReference type="GO" id="GO:0042981">
    <property type="term" value="P:regulation of apoptotic process"/>
    <property type="evidence" value="ECO:0007669"/>
    <property type="project" value="InterPro"/>
</dbReference>
<dbReference type="PROSITE" id="PS50209">
    <property type="entry name" value="CARD"/>
    <property type="match status" value="1"/>
</dbReference>
<gene>
    <name evidence="9" type="ORF">P5673_013567</name>
</gene>
<evidence type="ECO:0000256" key="3">
    <source>
        <dbReference type="ARBA" id="ARBA00022588"/>
    </source>
</evidence>
<keyword evidence="3" id="KW-0399">Innate immunity</keyword>
<dbReference type="Gene3D" id="1.10.533.10">
    <property type="entry name" value="Death Domain, Fas"/>
    <property type="match status" value="1"/>
</dbReference>